<dbReference type="SMART" id="SM00448">
    <property type="entry name" value="REC"/>
    <property type="match status" value="1"/>
</dbReference>
<dbReference type="Gene3D" id="3.40.50.2300">
    <property type="match status" value="1"/>
</dbReference>
<evidence type="ECO:0000313" key="7">
    <source>
        <dbReference type="EMBL" id="MFC3442710.1"/>
    </source>
</evidence>
<dbReference type="SUPFAM" id="SSF46894">
    <property type="entry name" value="C-terminal effector domain of the bipartite response regulators"/>
    <property type="match status" value="1"/>
</dbReference>
<dbReference type="Proteomes" id="UP001595681">
    <property type="component" value="Unassembled WGS sequence"/>
</dbReference>
<name>A0ABV7NHC3_9SPHN</name>
<protein>
    <submittedName>
        <fullName evidence="7">Response regulator transcription factor</fullName>
    </submittedName>
</protein>
<dbReference type="PANTHER" id="PTHR44688:SF16">
    <property type="entry name" value="DNA-BINDING TRANSCRIPTIONAL ACTIVATOR DEVR_DOSR"/>
    <property type="match status" value="1"/>
</dbReference>
<proteinExistence type="predicted"/>
<dbReference type="PRINTS" id="PR00038">
    <property type="entry name" value="HTHLUXR"/>
</dbReference>
<feature type="domain" description="HTH luxR-type" evidence="5">
    <location>
        <begin position="137"/>
        <end position="198"/>
    </location>
</feature>
<dbReference type="InterPro" id="IPR011006">
    <property type="entry name" value="CheY-like_superfamily"/>
</dbReference>
<dbReference type="PROSITE" id="PS50043">
    <property type="entry name" value="HTH_LUXR_2"/>
    <property type="match status" value="1"/>
</dbReference>
<dbReference type="InterPro" id="IPR001789">
    <property type="entry name" value="Sig_transdc_resp-reg_receiver"/>
</dbReference>
<organism evidence="7 8">
    <name type="scientific">Sphingobium rhizovicinum</name>
    <dbReference type="NCBI Taxonomy" id="432308"/>
    <lineage>
        <taxon>Bacteria</taxon>
        <taxon>Pseudomonadati</taxon>
        <taxon>Pseudomonadota</taxon>
        <taxon>Alphaproteobacteria</taxon>
        <taxon>Sphingomonadales</taxon>
        <taxon>Sphingomonadaceae</taxon>
        <taxon>Sphingobium</taxon>
    </lineage>
</organism>
<sequence length="199" mass="21473">MAEALDRAVVHVVDDDLDLGQSVARLLGRHGHATRAFSTPQAMLEAQAQEAAHCLVTDVMMGDTDGFSLAEQIRQRDPGVAIIFMTAWPTTANAVDAIRRYGGLDYLEKPLDEDRLIDAVAEAVAWSRRRRAALLCIAALTPRERDVLERLAQGMSNKMVAAELGLSPKTIEDHRAAIVAKTGASGSAGLIALMRDISD</sequence>
<keyword evidence="3" id="KW-0804">Transcription</keyword>
<evidence type="ECO:0000313" key="8">
    <source>
        <dbReference type="Proteomes" id="UP001595681"/>
    </source>
</evidence>
<gene>
    <name evidence="7" type="ORF">ACFOKF_16155</name>
</gene>
<dbReference type="EMBL" id="JBHRVU010000004">
    <property type="protein sequence ID" value="MFC3442710.1"/>
    <property type="molecule type" value="Genomic_DNA"/>
</dbReference>
<dbReference type="PROSITE" id="PS00622">
    <property type="entry name" value="HTH_LUXR_1"/>
    <property type="match status" value="1"/>
</dbReference>
<evidence type="ECO:0000259" key="6">
    <source>
        <dbReference type="PROSITE" id="PS50110"/>
    </source>
</evidence>
<keyword evidence="2" id="KW-0238">DNA-binding</keyword>
<dbReference type="PROSITE" id="PS50110">
    <property type="entry name" value="RESPONSE_REGULATORY"/>
    <property type="match status" value="1"/>
</dbReference>
<dbReference type="InterPro" id="IPR016032">
    <property type="entry name" value="Sig_transdc_resp-reg_C-effctor"/>
</dbReference>
<evidence type="ECO:0000259" key="5">
    <source>
        <dbReference type="PROSITE" id="PS50043"/>
    </source>
</evidence>
<dbReference type="SUPFAM" id="SSF52172">
    <property type="entry name" value="CheY-like"/>
    <property type="match status" value="1"/>
</dbReference>
<dbReference type="RefSeq" id="WP_380796930.1">
    <property type="nucleotide sequence ID" value="NZ_JBHRVU010000004.1"/>
</dbReference>
<dbReference type="InterPro" id="IPR000792">
    <property type="entry name" value="Tscrpt_reg_LuxR_C"/>
</dbReference>
<dbReference type="Pfam" id="PF00072">
    <property type="entry name" value="Response_reg"/>
    <property type="match status" value="1"/>
</dbReference>
<feature type="domain" description="Response regulatory" evidence="6">
    <location>
        <begin position="9"/>
        <end position="124"/>
    </location>
</feature>
<evidence type="ECO:0000256" key="2">
    <source>
        <dbReference type="ARBA" id="ARBA00023125"/>
    </source>
</evidence>
<evidence type="ECO:0000256" key="1">
    <source>
        <dbReference type="ARBA" id="ARBA00023015"/>
    </source>
</evidence>
<dbReference type="Pfam" id="PF00196">
    <property type="entry name" value="GerE"/>
    <property type="match status" value="1"/>
</dbReference>
<keyword evidence="1" id="KW-0805">Transcription regulation</keyword>
<evidence type="ECO:0000256" key="4">
    <source>
        <dbReference type="PROSITE-ProRule" id="PRU00169"/>
    </source>
</evidence>
<dbReference type="Gene3D" id="1.10.10.10">
    <property type="entry name" value="Winged helix-like DNA-binding domain superfamily/Winged helix DNA-binding domain"/>
    <property type="match status" value="1"/>
</dbReference>
<reference evidence="8" key="1">
    <citation type="journal article" date="2019" name="Int. J. Syst. Evol. Microbiol.">
        <title>The Global Catalogue of Microorganisms (GCM) 10K type strain sequencing project: providing services to taxonomists for standard genome sequencing and annotation.</title>
        <authorList>
            <consortium name="The Broad Institute Genomics Platform"/>
            <consortium name="The Broad Institute Genome Sequencing Center for Infectious Disease"/>
            <person name="Wu L."/>
            <person name="Ma J."/>
        </authorList>
    </citation>
    <scope>NUCLEOTIDE SEQUENCE [LARGE SCALE GENOMIC DNA]</scope>
    <source>
        <strain evidence="8">CCM 7491</strain>
    </source>
</reference>
<dbReference type="CDD" id="cd06170">
    <property type="entry name" value="LuxR_C_like"/>
    <property type="match status" value="1"/>
</dbReference>
<dbReference type="InterPro" id="IPR036388">
    <property type="entry name" value="WH-like_DNA-bd_sf"/>
</dbReference>
<evidence type="ECO:0000256" key="3">
    <source>
        <dbReference type="ARBA" id="ARBA00023163"/>
    </source>
</evidence>
<accession>A0ABV7NHC3</accession>
<keyword evidence="4" id="KW-0597">Phosphoprotein</keyword>
<feature type="modified residue" description="4-aspartylphosphate" evidence="4">
    <location>
        <position position="58"/>
    </location>
</feature>
<comment type="caution">
    <text evidence="7">The sequence shown here is derived from an EMBL/GenBank/DDBJ whole genome shotgun (WGS) entry which is preliminary data.</text>
</comment>
<dbReference type="PANTHER" id="PTHR44688">
    <property type="entry name" value="DNA-BINDING TRANSCRIPTIONAL ACTIVATOR DEVR_DOSR"/>
    <property type="match status" value="1"/>
</dbReference>
<dbReference type="SMART" id="SM00421">
    <property type="entry name" value="HTH_LUXR"/>
    <property type="match status" value="1"/>
</dbReference>
<dbReference type="CDD" id="cd00156">
    <property type="entry name" value="REC"/>
    <property type="match status" value="1"/>
</dbReference>
<keyword evidence="8" id="KW-1185">Reference proteome</keyword>